<dbReference type="InterPro" id="IPR021090">
    <property type="entry name" value="SPIDER"/>
</dbReference>
<dbReference type="Pfam" id="PF07647">
    <property type="entry name" value="SAM_2"/>
    <property type="match status" value="1"/>
</dbReference>
<evidence type="ECO:0000259" key="5">
    <source>
        <dbReference type="PROSITE" id="PS50002"/>
    </source>
</evidence>
<dbReference type="PROSITE" id="PS50105">
    <property type="entry name" value="SAM_DOMAIN"/>
    <property type="match status" value="1"/>
</dbReference>
<dbReference type="InterPro" id="IPR013761">
    <property type="entry name" value="SAM/pointed_sf"/>
</dbReference>
<protein>
    <submittedName>
        <fullName evidence="7">Uncharacterized protein</fullName>
    </submittedName>
</protein>
<feature type="compositionally biased region" description="Low complexity" evidence="4">
    <location>
        <begin position="483"/>
        <end position="506"/>
    </location>
</feature>
<evidence type="ECO:0000259" key="6">
    <source>
        <dbReference type="PROSITE" id="PS50105"/>
    </source>
</evidence>
<proteinExistence type="predicted"/>
<dbReference type="PANTHER" id="PTHR12301:SF4">
    <property type="entry name" value="SAM DOMAIN-CONTAINING PROTEIN SAMSN-1"/>
    <property type="match status" value="1"/>
</dbReference>
<gene>
    <name evidence="7" type="ORF">KC01_LOCUS5771</name>
</gene>
<feature type="compositionally biased region" description="Polar residues" evidence="4">
    <location>
        <begin position="148"/>
        <end position="158"/>
    </location>
</feature>
<name>A0AAV2JAZ2_KNICA</name>
<dbReference type="Pfam" id="PF12485">
    <property type="entry name" value="SPIDER"/>
    <property type="match status" value="1"/>
</dbReference>
<dbReference type="SMART" id="SM00326">
    <property type="entry name" value="SH3"/>
    <property type="match status" value="1"/>
</dbReference>
<dbReference type="SUPFAM" id="SSF47769">
    <property type="entry name" value="SAM/Pointed domain"/>
    <property type="match status" value="1"/>
</dbReference>
<accession>A0AAV2JAZ2</accession>
<dbReference type="CDD" id="cd11822">
    <property type="entry name" value="SH3_SASH_like"/>
    <property type="match status" value="1"/>
</dbReference>
<evidence type="ECO:0000313" key="7">
    <source>
        <dbReference type="EMBL" id="CAL1573978.1"/>
    </source>
</evidence>
<organism evidence="7 8">
    <name type="scientific">Knipowitschia caucasica</name>
    <name type="common">Caucasian dwarf goby</name>
    <name type="synonym">Pomatoschistus caucasicus</name>
    <dbReference type="NCBI Taxonomy" id="637954"/>
    <lineage>
        <taxon>Eukaryota</taxon>
        <taxon>Metazoa</taxon>
        <taxon>Chordata</taxon>
        <taxon>Craniata</taxon>
        <taxon>Vertebrata</taxon>
        <taxon>Euteleostomi</taxon>
        <taxon>Actinopterygii</taxon>
        <taxon>Neopterygii</taxon>
        <taxon>Teleostei</taxon>
        <taxon>Neoteleostei</taxon>
        <taxon>Acanthomorphata</taxon>
        <taxon>Gobiaria</taxon>
        <taxon>Gobiiformes</taxon>
        <taxon>Gobioidei</taxon>
        <taxon>Gobiidae</taxon>
        <taxon>Gobiinae</taxon>
        <taxon>Knipowitschia</taxon>
    </lineage>
</organism>
<keyword evidence="2" id="KW-0597">Phosphoprotein</keyword>
<evidence type="ECO:0000256" key="4">
    <source>
        <dbReference type="SAM" id="MobiDB-lite"/>
    </source>
</evidence>
<evidence type="ECO:0000313" key="8">
    <source>
        <dbReference type="Proteomes" id="UP001497482"/>
    </source>
</evidence>
<feature type="region of interest" description="Disordered" evidence="4">
    <location>
        <begin position="126"/>
        <end position="158"/>
    </location>
</feature>
<evidence type="ECO:0000256" key="3">
    <source>
        <dbReference type="PROSITE-ProRule" id="PRU00192"/>
    </source>
</evidence>
<dbReference type="InterPro" id="IPR036028">
    <property type="entry name" value="SH3-like_dom_sf"/>
</dbReference>
<dbReference type="AlphaFoldDB" id="A0AAV2JAZ2"/>
<dbReference type="Proteomes" id="UP001497482">
    <property type="component" value="Chromosome 11"/>
</dbReference>
<evidence type="ECO:0000256" key="2">
    <source>
        <dbReference type="ARBA" id="ARBA00022553"/>
    </source>
</evidence>
<keyword evidence="1 3" id="KW-0728">SH3 domain</keyword>
<sequence length="694" mass="77750">MDVREQVRCRACLEEQLHAVQLHFCVRCRTEGATELLERDLLEEEAVATGPTQQVQVHDCHLLLDTYDRLTVSQVLSLNLLTRDGACTPIGAFVSQPRLSDMNLFCFTLEGSTESVYEPAHSQTVREAGPKFPCSPALRRRRPGWGGSDSSINCSKSQSAKINRNNVRSCFVTSDMDNEIKDIHRACWISSADTKDPAHQKREPDKDTCRTSEDIANRLVLNHEKIKADPTLQASKTAADTAESIKARRLKKLQNRLPSTKGGQQSASVKEGSVSEDCDKLTDVLSIYNPVLSCMGLGKREKKPLLSSPSAHSDCHSHQHSEVDQVWSPLQSPCELCRPQHQSCQEPGHTSRHELWEGGSGLSLPRAAAWDRFESLIQELDSKEPEPCLPHMVRSITDLDLHQDQWNRFERFDAFRQQWPLTTEQDNGWGCTMYPEGKLNIACRKKEAEVESQKGRKPSKTGDAINVTQNLHGEPTKAHHNSLESLYSSGQSSSSGVTSGSNCSSNRTSLRLDEELSSPRTFCGRARVHTDFEPSPYDTDSLKLKVGDVIDIISKPAMGTWTGMINNKIGFFKFIYVDLLKEEAKTGDSSFHELLERFDLEEYALRLKSHGYEAAAELVKLREHHLTELEVTDPEHRRRLLLAVSSLRPLRSESEEAVYENVKSCPRDSGCGLVCPDSMELHSPCEQTDESSLL</sequence>
<reference evidence="7 8" key="1">
    <citation type="submission" date="2024-04" db="EMBL/GenBank/DDBJ databases">
        <authorList>
            <person name="Waldvogel A.-M."/>
            <person name="Schoenle A."/>
        </authorList>
    </citation>
    <scope>NUCLEOTIDE SEQUENCE [LARGE SCALE GENOMIC DNA]</scope>
</reference>
<feature type="domain" description="SH3" evidence="5">
    <location>
        <begin position="521"/>
        <end position="582"/>
    </location>
</feature>
<evidence type="ECO:0000256" key="1">
    <source>
        <dbReference type="ARBA" id="ARBA00022443"/>
    </source>
</evidence>
<keyword evidence="8" id="KW-1185">Reference proteome</keyword>
<feature type="domain" description="SAM" evidence="6">
    <location>
        <begin position="586"/>
        <end position="650"/>
    </location>
</feature>
<dbReference type="Gene3D" id="2.30.30.40">
    <property type="entry name" value="SH3 Domains"/>
    <property type="match status" value="1"/>
</dbReference>
<dbReference type="InterPro" id="IPR051725">
    <property type="entry name" value="SAM-SH3_domain_protein"/>
</dbReference>
<dbReference type="PROSITE" id="PS50002">
    <property type="entry name" value="SH3"/>
    <property type="match status" value="1"/>
</dbReference>
<dbReference type="InterPro" id="IPR001452">
    <property type="entry name" value="SH3_domain"/>
</dbReference>
<dbReference type="SUPFAM" id="SSF50044">
    <property type="entry name" value="SH3-domain"/>
    <property type="match status" value="1"/>
</dbReference>
<dbReference type="Gene3D" id="1.10.150.50">
    <property type="entry name" value="Transcription Factor, Ets-1"/>
    <property type="match status" value="1"/>
</dbReference>
<feature type="region of interest" description="Disordered" evidence="4">
    <location>
        <begin position="474"/>
        <end position="510"/>
    </location>
</feature>
<dbReference type="PANTHER" id="PTHR12301">
    <property type="entry name" value="SAM-DOMAIN, SH3 AND NUCLEAR LOCALIZATION SIGNALS PROTEIN RELATED"/>
    <property type="match status" value="1"/>
</dbReference>
<dbReference type="EMBL" id="OZ035833">
    <property type="protein sequence ID" value="CAL1573978.1"/>
    <property type="molecule type" value="Genomic_DNA"/>
</dbReference>
<dbReference type="InterPro" id="IPR001660">
    <property type="entry name" value="SAM"/>
</dbReference>
<dbReference type="SMART" id="SM00454">
    <property type="entry name" value="SAM"/>
    <property type="match status" value="1"/>
</dbReference>